<dbReference type="PANTHER" id="PTHR44591">
    <property type="entry name" value="STRESS RESPONSE REGULATOR PROTEIN 1"/>
    <property type="match status" value="1"/>
</dbReference>
<sequence>MNQKYHLLIVDENPYVADILIQTLKTDFSITVANTGHEAARLLIQGHRFDCVLTELNLPVFSGLELTKLIRMSKLIFQTPVIVLSNAPDSNTRIECLEQGVDSYIAKPFNPLEVKAKIHAILRRTSAPKEEVQEPTAAVRLQAESKPVWQPKSRILSMLLRGYLVAQSA</sequence>
<dbReference type="RefSeq" id="WP_167204764.1">
    <property type="nucleotide sequence ID" value="NZ_CP050063.1"/>
</dbReference>
<dbReference type="SMART" id="SM00448">
    <property type="entry name" value="REC"/>
    <property type="match status" value="1"/>
</dbReference>
<dbReference type="SUPFAM" id="SSF52172">
    <property type="entry name" value="CheY-like"/>
    <property type="match status" value="1"/>
</dbReference>
<gene>
    <name evidence="4" type="ORF">G8759_02105</name>
</gene>
<evidence type="ECO:0000256" key="1">
    <source>
        <dbReference type="ARBA" id="ARBA00022553"/>
    </source>
</evidence>
<dbReference type="Pfam" id="PF00072">
    <property type="entry name" value="Response_reg"/>
    <property type="match status" value="1"/>
</dbReference>
<evidence type="ECO:0000256" key="2">
    <source>
        <dbReference type="PROSITE-ProRule" id="PRU00169"/>
    </source>
</evidence>
<comment type="caution">
    <text evidence="2">Lacks conserved residue(s) required for the propagation of feature annotation.</text>
</comment>
<dbReference type="InterPro" id="IPR001789">
    <property type="entry name" value="Sig_transdc_resp-reg_receiver"/>
</dbReference>
<name>A0A6G9AGE5_9BACT</name>
<dbReference type="GO" id="GO:0000160">
    <property type="term" value="P:phosphorelay signal transduction system"/>
    <property type="evidence" value="ECO:0007669"/>
    <property type="project" value="InterPro"/>
</dbReference>
<dbReference type="EMBL" id="CP050063">
    <property type="protein sequence ID" value="QIP11508.1"/>
    <property type="molecule type" value="Genomic_DNA"/>
</dbReference>
<organism evidence="4 5">
    <name type="scientific">Spirosoma aureum</name>
    <dbReference type="NCBI Taxonomy" id="2692134"/>
    <lineage>
        <taxon>Bacteria</taxon>
        <taxon>Pseudomonadati</taxon>
        <taxon>Bacteroidota</taxon>
        <taxon>Cytophagia</taxon>
        <taxon>Cytophagales</taxon>
        <taxon>Cytophagaceae</taxon>
        <taxon>Spirosoma</taxon>
    </lineage>
</organism>
<reference evidence="4 5" key="1">
    <citation type="submission" date="2020-03" db="EMBL/GenBank/DDBJ databases">
        <authorList>
            <person name="Kim M.K."/>
        </authorList>
    </citation>
    <scope>NUCLEOTIDE SEQUENCE [LARGE SCALE GENOMIC DNA]</scope>
    <source>
        <strain evidence="4 5">BT328</strain>
    </source>
</reference>
<keyword evidence="1" id="KW-0597">Phosphoprotein</keyword>
<dbReference type="InterPro" id="IPR011006">
    <property type="entry name" value="CheY-like_superfamily"/>
</dbReference>
<dbReference type="Gene3D" id="3.40.50.2300">
    <property type="match status" value="1"/>
</dbReference>
<evidence type="ECO:0000313" key="4">
    <source>
        <dbReference type="EMBL" id="QIP11508.1"/>
    </source>
</evidence>
<dbReference type="PANTHER" id="PTHR44591:SF3">
    <property type="entry name" value="RESPONSE REGULATORY DOMAIN-CONTAINING PROTEIN"/>
    <property type="match status" value="1"/>
</dbReference>
<dbReference type="InterPro" id="IPR050595">
    <property type="entry name" value="Bact_response_regulator"/>
</dbReference>
<dbReference type="Proteomes" id="UP000501802">
    <property type="component" value="Chromosome"/>
</dbReference>
<dbReference type="CDD" id="cd00156">
    <property type="entry name" value="REC"/>
    <property type="match status" value="1"/>
</dbReference>
<feature type="domain" description="Response regulatory" evidence="3">
    <location>
        <begin position="6"/>
        <end position="122"/>
    </location>
</feature>
<protein>
    <submittedName>
        <fullName evidence="4">Response regulator transcription factor</fullName>
    </submittedName>
</protein>
<evidence type="ECO:0000259" key="3">
    <source>
        <dbReference type="PROSITE" id="PS50110"/>
    </source>
</evidence>
<dbReference type="AlphaFoldDB" id="A0A6G9AGE5"/>
<proteinExistence type="predicted"/>
<dbReference type="KEGG" id="spib:G8759_02105"/>
<dbReference type="PROSITE" id="PS50110">
    <property type="entry name" value="RESPONSE_REGULATORY"/>
    <property type="match status" value="1"/>
</dbReference>
<evidence type="ECO:0000313" key="5">
    <source>
        <dbReference type="Proteomes" id="UP000501802"/>
    </source>
</evidence>
<keyword evidence="5" id="KW-1185">Reference proteome</keyword>
<accession>A0A6G9AGE5</accession>